<keyword evidence="5" id="KW-1185">Reference proteome</keyword>
<dbReference type="GO" id="GO:0005525">
    <property type="term" value="F:GTP binding"/>
    <property type="evidence" value="ECO:0007669"/>
    <property type="project" value="InterPro"/>
</dbReference>
<reference evidence="4" key="1">
    <citation type="submission" date="2019-12" db="EMBL/GenBank/DDBJ databases">
        <title>Genome sequence of Babesia ovis.</title>
        <authorList>
            <person name="Yamagishi J."/>
            <person name="Sevinc F."/>
            <person name="Xuan X."/>
        </authorList>
    </citation>
    <scope>NUCLEOTIDE SEQUENCE</scope>
    <source>
        <strain evidence="4">Selcuk</strain>
    </source>
</reference>
<name>A0A9W5TBU4_BABOV</name>
<dbReference type="Pfam" id="PF21516">
    <property type="entry name" value="YqeH-like_C"/>
    <property type="match status" value="1"/>
</dbReference>
<dbReference type="InterPro" id="IPR027417">
    <property type="entry name" value="P-loop_NTPase"/>
</dbReference>
<proteinExistence type="predicted"/>
<comment type="caution">
    <text evidence="4">The sequence shown here is derived from an EMBL/GenBank/DDBJ whole genome shotgun (WGS) entry which is preliminary data.</text>
</comment>
<feature type="region of interest" description="Disordered" evidence="1">
    <location>
        <begin position="580"/>
        <end position="601"/>
    </location>
</feature>
<dbReference type="Pfam" id="PF01926">
    <property type="entry name" value="MMR_HSR1"/>
    <property type="match status" value="1"/>
</dbReference>
<dbReference type="InterPro" id="IPR048422">
    <property type="entry name" value="NOA1/YqeH-like_C"/>
</dbReference>
<protein>
    <submittedName>
        <fullName evidence="4">GTPases ISS related protein</fullName>
    </submittedName>
</protein>
<evidence type="ECO:0000313" key="5">
    <source>
        <dbReference type="Proteomes" id="UP001057455"/>
    </source>
</evidence>
<accession>A0A9W5TBU4</accession>
<dbReference type="PANTHER" id="PTHR46434">
    <property type="entry name" value="GENETIC INTERACTOR OF PROHIBITINS 3, MITOCHONDRIAL"/>
    <property type="match status" value="1"/>
</dbReference>
<feature type="domain" description="G" evidence="2">
    <location>
        <begin position="334"/>
        <end position="403"/>
    </location>
</feature>
<dbReference type="InterPro" id="IPR006073">
    <property type="entry name" value="GTP-bd"/>
</dbReference>
<evidence type="ECO:0000259" key="2">
    <source>
        <dbReference type="Pfam" id="PF01926"/>
    </source>
</evidence>
<dbReference type="OrthoDB" id="1696305at2759"/>
<feature type="compositionally biased region" description="Basic and acidic residues" evidence="1">
    <location>
        <begin position="203"/>
        <end position="212"/>
    </location>
</feature>
<evidence type="ECO:0000256" key="1">
    <source>
        <dbReference type="SAM" id="MobiDB-lite"/>
    </source>
</evidence>
<dbReference type="SUPFAM" id="SSF52540">
    <property type="entry name" value="P-loop containing nucleoside triphosphate hydrolases"/>
    <property type="match status" value="1"/>
</dbReference>
<dbReference type="Pfam" id="PF07047">
    <property type="entry name" value="OPA3"/>
    <property type="match status" value="1"/>
</dbReference>
<dbReference type="Gene3D" id="3.40.50.300">
    <property type="entry name" value="P-loop containing nucleotide triphosphate hydrolases"/>
    <property type="match status" value="1"/>
</dbReference>
<dbReference type="CDD" id="cd01855">
    <property type="entry name" value="YqeH"/>
    <property type="match status" value="1"/>
</dbReference>
<dbReference type="AlphaFoldDB" id="A0A9W5TBU4"/>
<feature type="region of interest" description="Disordered" evidence="1">
    <location>
        <begin position="173"/>
        <end position="215"/>
    </location>
</feature>
<evidence type="ECO:0000259" key="3">
    <source>
        <dbReference type="Pfam" id="PF21516"/>
    </source>
</evidence>
<feature type="domain" description="NOA1/YqeH-like C-terminal" evidence="3">
    <location>
        <begin position="457"/>
        <end position="548"/>
    </location>
</feature>
<organism evidence="4 5">
    <name type="scientific">Babesia ovis</name>
    <dbReference type="NCBI Taxonomy" id="5869"/>
    <lineage>
        <taxon>Eukaryota</taxon>
        <taxon>Sar</taxon>
        <taxon>Alveolata</taxon>
        <taxon>Apicomplexa</taxon>
        <taxon>Aconoidasida</taxon>
        <taxon>Piroplasmida</taxon>
        <taxon>Babesiidae</taxon>
        <taxon>Babesia</taxon>
    </lineage>
</organism>
<dbReference type="Proteomes" id="UP001057455">
    <property type="component" value="Unassembled WGS sequence"/>
</dbReference>
<dbReference type="InterPro" id="IPR010754">
    <property type="entry name" value="OPA3-like"/>
</dbReference>
<dbReference type="InterPro" id="IPR050896">
    <property type="entry name" value="Mito_lipid_metab_GTPase"/>
</dbReference>
<dbReference type="PANTHER" id="PTHR46434:SF1">
    <property type="entry name" value="GENETIC INTERACTOR OF PROHIBITINS 3, MITOCHONDRIAL"/>
    <property type="match status" value="1"/>
</dbReference>
<gene>
    <name evidence="4" type="ORF">BaOVIS_026860</name>
</gene>
<evidence type="ECO:0000313" key="4">
    <source>
        <dbReference type="EMBL" id="GFE55282.1"/>
    </source>
</evidence>
<sequence length="746" mass="82855">MRWSRLQRLVATLPTAVVRLQQRQQLCKYSVGARNNGKNIAQPVKGASKPSLSEFGLDTYDDTLLPGITADPFFKELNLPKRCIGCGALFQSTDVNKPGYVDSDVLSSFGARGAAKVPRIGGIEVERVPDGVQVDRCDDGRLQRLKRRAVCRRCYKLQNYKRVEPLEDIGGGDAEMDMDNNPRRSTARVVHSRSKTTSGVMKMPEEAERERAASSARRATAPELISNMVRRIKSEGLVLYLVDITNIEATALPELYIALRNKSMEVIWIVNKVDVLPHKTDLPEIKRWIRSMVRHIGNAKNSDVFMVSSTKGIGFDALEKRLKESVKLGSARDIYVVGAVNAGKSTFVNRFLHFINYSDAGTLQMKRGIGGATRSVTPGTTLEFIEFGLFGGFKLIDTPGIPLGSTIIQLLKRPVDMVSISMNKTIQPVVIRLDPGQSLLLGALARIDMIQGNAANVYCYLGPGVTLQTCRTVAATDIMNHKAGVKLFPPHSKDDYERIQPLVKYRVTVNCNGPLPVDDLVISGFGWVSITGIGPKVIEIHAPKGLDVLSLIQKACHDQESQQTRTKYTCTPSKRTAEKTYENAAGNARVEHVTSTSGRRNKNVSKPLASYLKKKASRNEGFRKLCVSIGNRSYAFDRYITRRFYNAEQGEPDTTPWISPEKSVVIGTELFGEIIVFGVATLLVLSEYARGVRKEAKKEARLQGRLNALETQHSKIEFIIKDEVQRQLERKWSELEARMKSSPKTG</sequence>
<dbReference type="GO" id="GO:0005739">
    <property type="term" value="C:mitochondrion"/>
    <property type="evidence" value="ECO:0007669"/>
    <property type="project" value="TreeGrafter"/>
</dbReference>
<dbReference type="EMBL" id="BLIY01000018">
    <property type="protein sequence ID" value="GFE55282.1"/>
    <property type="molecule type" value="Genomic_DNA"/>
</dbReference>